<feature type="domain" description="Metallo-beta-lactamase" evidence="5">
    <location>
        <begin position="27"/>
        <end position="188"/>
    </location>
</feature>
<dbReference type="EMBL" id="SOAU01000001">
    <property type="protein sequence ID" value="TDT17325.1"/>
    <property type="molecule type" value="Genomic_DNA"/>
</dbReference>
<keyword evidence="3 6" id="KW-0378">Hydrolase</keyword>
<reference evidence="6 7" key="1">
    <citation type="submission" date="2019-03" db="EMBL/GenBank/DDBJ databases">
        <title>Sequencing the genomes of 1000 actinobacteria strains.</title>
        <authorList>
            <person name="Klenk H.-P."/>
        </authorList>
    </citation>
    <scope>NUCLEOTIDE SEQUENCE [LARGE SCALE GENOMIC DNA]</scope>
    <source>
        <strain evidence="6 7">DSM 18936</strain>
    </source>
</reference>
<gene>
    <name evidence="6" type="ORF">BDK89_2933</name>
</gene>
<comment type="caution">
    <text evidence="6">The sequence shown here is derived from an EMBL/GenBank/DDBJ whole genome shotgun (WGS) entry which is preliminary data.</text>
</comment>
<dbReference type="InterPro" id="IPR001279">
    <property type="entry name" value="Metallo-B-lactamas"/>
</dbReference>
<keyword evidence="4" id="KW-0862">Zinc</keyword>
<evidence type="ECO:0000259" key="5">
    <source>
        <dbReference type="SMART" id="SM00849"/>
    </source>
</evidence>
<evidence type="ECO:0000313" key="6">
    <source>
        <dbReference type="EMBL" id="TDT17325.1"/>
    </source>
</evidence>
<protein>
    <submittedName>
        <fullName evidence="6">Glyoxylase-like metal-dependent hydrolase (Beta-lactamase superfamily II)</fullName>
    </submittedName>
</protein>
<dbReference type="AlphaFoldDB" id="A0A4R7I1L2"/>
<dbReference type="PANTHER" id="PTHR46233">
    <property type="entry name" value="HYDROXYACYLGLUTATHIONE HYDROLASE GLOC"/>
    <property type="match status" value="1"/>
</dbReference>
<dbReference type="PANTHER" id="PTHR46233:SF3">
    <property type="entry name" value="HYDROXYACYLGLUTATHIONE HYDROLASE GLOC"/>
    <property type="match status" value="1"/>
</dbReference>
<evidence type="ECO:0000256" key="3">
    <source>
        <dbReference type="ARBA" id="ARBA00022801"/>
    </source>
</evidence>
<keyword evidence="2" id="KW-0479">Metal-binding</keyword>
<sequence>MADIPSTTLHWANGDVEVHRVVVGSFDNNVFIVRCRRTGEAVLIDAANEHELLLELCHRLGVRRVLETHGHWDHIGAVSQIREAGYEVGVTSADAPMLKDCGYDVFLDDAEVIEVGRLRLHAIHNPGHTPGSISFDLAGTPLLFTGDTLFPGGPGNTSFEGGDFTTIIDSIDNRLFTFPPDTVVLPGHGVDTTIGAERPHLQEWVDRGW</sequence>
<dbReference type="Pfam" id="PF00753">
    <property type="entry name" value="Lactamase_B"/>
    <property type="match status" value="1"/>
</dbReference>
<dbReference type="InterPro" id="IPR036866">
    <property type="entry name" value="RibonucZ/Hydroxyglut_hydro"/>
</dbReference>
<comment type="cofactor">
    <cofactor evidence="1">
        <name>Zn(2+)</name>
        <dbReference type="ChEBI" id="CHEBI:29105"/>
    </cofactor>
</comment>
<dbReference type="CDD" id="cd06262">
    <property type="entry name" value="metallo-hydrolase-like_MBL-fold"/>
    <property type="match status" value="1"/>
</dbReference>
<dbReference type="SUPFAM" id="SSF56281">
    <property type="entry name" value="Metallo-hydrolase/oxidoreductase"/>
    <property type="match status" value="1"/>
</dbReference>
<proteinExistence type="predicted"/>
<evidence type="ECO:0000256" key="4">
    <source>
        <dbReference type="ARBA" id="ARBA00022833"/>
    </source>
</evidence>
<dbReference type="Proteomes" id="UP000294558">
    <property type="component" value="Unassembled WGS sequence"/>
</dbReference>
<evidence type="ECO:0000313" key="7">
    <source>
        <dbReference type="Proteomes" id="UP000294558"/>
    </source>
</evidence>
<dbReference type="SMART" id="SM00849">
    <property type="entry name" value="Lactamase_B"/>
    <property type="match status" value="1"/>
</dbReference>
<dbReference type="RefSeq" id="WP_133869622.1">
    <property type="nucleotide sequence ID" value="NZ_SOAU01000001.1"/>
</dbReference>
<keyword evidence="7" id="KW-1185">Reference proteome</keyword>
<dbReference type="GO" id="GO:0046872">
    <property type="term" value="F:metal ion binding"/>
    <property type="evidence" value="ECO:0007669"/>
    <property type="project" value="UniProtKB-KW"/>
</dbReference>
<dbReference type="InterPro" id="IPR051453">
    <property type="entry name" value="MBL_Glyoxalase_II"/>
</dbReference>
<dbReference type="OrthoDB" id="2971563at2"/>
<dbReference type="GO" id="GO:0016787">
    <property type="term" value="F:hydrolase activity"/>
    <property type="evidence" value="ECO:0007669"/>
    <property type="project" value="UniProtKB-KW"/>
</dbReference>
<evidence type="ECO:0000256" key="2">
    <source>
        <dbReference type="ARBA" id="ARBA00022723"/>
    </source>
</evidence>
<name>A0A4R7I1L2_9ACTN</name>
<dbReference type="Gene3D" id="3.60.15.10">
    <property type="entry name" value="Ribonuclease Z/Hydroxyacylglutathione hydrolase-like"/>
    <property type="match status" value="1"/>
</dbReference>
<evidence type="ECO:0000256" key="1">
    <source>
        <dbReference type="ARBA" id="ARBA00001947"/>
    </source>
</evidence>
<organism evidence="6 7">
    <name type="scientific">Ilumatobacter fluminis</name>
    <dbReference type="NCBI Taxonomy" id="467091"/>
    <lineage>
        <taxon>Bacteria</taxon>
        <taxon>Bacillati</taxon>
        <taxon>Actinomycetota</taxon>
        <taxon>Acidimicrobiia</taxon>
        <taxon>Acidimicrobiales</taxon>
        <taxon>Ilumatobacteraceae</taxon>
        <taxon>Ilumatobacter</taxon>
    </lineage>
</organism>
<accession>A0A4R7I1L2</accession>